<evidence type="ECO:0000313" key="3">
    <source>
        <dbReference type="Proteomes" id="UP000288246"/>
    </source>
</evidence>
<dbReference type="EMBL" id="BHYL01000155">
    <property type="protein sequence ID" value="GCD20483.1"/>
    <property type="molecule type" value="Genomic_DNA"/>
</dbReference>
<feature type="region of interest" description="Disordered" evidence="1">
    <location>
        <begin position="1"/>
        <end position="20"/>
    </location>
</feature>
<comment type="caution">
    <text evidence="2">The sequence shown here is derived from an EMBL/GenBank/DDBJ whole genome shotgun (WGS) entry which is preliminary data.</text>
</comment>
<accession>A0A401V0Q3</accession>
<name>A0A401V0Q3_9CELL</name>
<dbReference type="Proteomes" id="UP000288246">
    <property type="component" value="Unassembled WGS sequence"/>
</dbReference>
<keyword evidence="3" id="KW-1185">Reference proteome</keyword>
<protein>
    <submittedName>
        <fullName evidence="2">Uncharacterized protein</fullName>
    </submittedName>
</protein>
<organism evidence="2 3">
    <name type="scientific">Cellulomonas algicola</name>
    <dbReference type="NCBI Taxonomy" id="2071633"/>
    <lineage>
        <taxon>Bacteria</taxon>
        <taxon>Bacillati</taxon>
        <taxon>Actinomycetota</taxon>
        <taxon>Actinomycetes</taxon>
        <taxon>Micrococcales</taxon>
        <taxon>Cellulomonadaceae</taxon>
        <taxon>Cellulomonas</taxon>
    </lineage>
</organism>
<dbReference type="AlphaFoldDB" id="A0A401V0Q3"/>
<evidence type="ECO:0000256" key="1">
    <source>
        <dbReference type="SAM" id="MobiDB-lite"/>
    </source>
</evidence>
<gene>
    <name evidence="2" type="ORF">CTKZ_20450</name>
</gene>
<sequence>MVRAEHGSHAPDLLTGAAGAGPVRVRRGCGRDFAGHAVPGMLSGPTTATDVSGAREPLTSAEVTGRTVTRV</sequence>
<evidence type="ECO:0000313" key="2">
    <source>
        <dbReference type="EMBL" id="GCD20483.1"/>
    </source>
</evidence>
<proteinExistence type="predicted"/>
<feature type="region of interest" description="Disordered" evidence="1">
    <location>
        <begin position="35"/>
        <end position="71"/>
    </location>
</feature>
<reference evidence="2 3" key="1">
    <citation type="submission" date="2018-11" db="EMBL/GenBank/DDBJ databases">
        <title>Draft genome sequence of Cellulomonas takizawaensis strain TKZ-21.</title>
        <authorList>
            <person name="Yamamura H."/>
            <person name="Hayashi T."/>
            <person name="Hamada M."/>
            <person name="Serisawa Y."/>
            <person name="Matsuyama K."/>
            <person name="Nakagawa Y."/>
            <person name="Otoguro M."/>
            <person name="Yanagida F."/>
            <person name="Hayakawa M."/>
        </authorList>
    </citation>
    <scope>NUCLEOTIDE SEQUENCE [LARGE SCALE GENOMIC DNA]</scope>
    <source>
        <strain evidence="2 3">TKZ-21</strain>
    </source>
</reference>